<comment type="domain">
    <text evidence="4">The Q motif is unique to and characteristic of the DEAD box family of RNA helicases and controls ATP binding and hydrolysis.</text>
</comment>
<dbReference type="Pfam" id="PF00270">
    <property type="entry name" value="DEAD"/>
    <property type="match status" value="1"/>
</dbReference>
<dbReference type="Proteomes" id="UP001066276">
    <property type="component" value="Chromosome 7"/>
</dbReference>
<dbReference type="InterPro" id="IPR011545">
    <property type="entry name" value="DEAD/DEAH_box_helicase_dom"/>
</dbReference>
<evidence type="ECO:0000313" key="6">
    <source>
        <dbReference type="EMBL" id="KAJ1125897.1"/>
    </source>
</evidence>
<keyword evidence="3 4" id="KW-0067">ATP-binding</keyword>
<keyword evidence="4" id="KW-0694">RNA-binding</keyword>
<evidence type="ECO:0000256" key="3">
    <source>
        <dbReference type="ARBA" id="ARBA00022840"/>
    </source>
</evidence>
<evidence type="ECO:0000256" key="2">
    <source>
        <dbReference type="ARBA" id="ARBA00022801"/>
    </source>
</evidence>
<keyword evidence="7" id="KW-1185">Reference proteome</keyword>
<name>A0AAV7PF96_PLEWA</name>
<evidence type="ECO:0000256" key="4">
    <source>
        <dbReference type="RuleBase" id="RU365068"/>
    </source>
</evidence>
<dbReference type="EC" id="3.6.4.13" evidence="4"/>
<evidence type="ECO:0000259" key="5">
    <source>
        <dbReference type="Pfam" id="PF00270"/>
    </source>
</evidence>
<protein>
    <recommendedName>
        <fullName evidence="4">ATP-dependent RNA helicase</fullName>
        <ecNumber evidence="4">3.6.4.13</ecNumber>
    </recommendedName>
</protein>
<dbReference type="EMBL" id="JANPWB010000011">
    <property type="protein sequence ID" value="KAJ1125897.1"/>
    <property type="molecule type" value="Genomic_DNA"/>
</dbReference>
<comment type="function">
    <text evidence="4">RNA helicase.</text>
</comment>
<evidence type="ECO:0000256" key="1">
    <source>
        <dbReference type="ARBA" id="ARBA00022741"/>
    </source>
</evidence>
<dbReference type="GO" id="GO:0003724">
    <property type="term" value="F:RNA helicase activity"/>
    <property type="evidence" value="ECO:0007669"/>
    <property type="project" value="UniProtKB-EC"/>
</dbReference>
<sequence length="83" mass="9195">MRTRLLTRSLLRGIYAYGFEKPSTIQQKTILPCIKGYDVIAKAQFGTGKTATFAISILQQVELDLKASQALVRAPSRELAKPI</sequence>
<keyword evidence="2 4" id="KW-0378">Hydrolase</keyword>
<comment type="similarity">
    <text evidence="4">Belongs to the DEAD box helicase family.</text>
</comment>
<dbReference type="AlphaFoldDB" id="A0AAV7PF96"/>
<reference evidence="6" key="1">
    <citation type="journal article" date="2022" name="bioRxiv">
        <title>Sequencing and chromosome-scale assembly of the giantPleurodeles waltlgenome.</title>
        <authorList>
            <person name="Brown T."/>
            <person name="Elewa A."/>
            <person name="Iarovenko S."/>
            <person name="Subramanian E."/>
            <person name="Araus A.J."/>
            <person name="Petzold A."/>
            <person name="Susuki M."/>
            <person name="Suzuki K.-i.T."/>
            <person name="Hayashi T."/>
            <person name="Toyoda A."/>
            <person name="Oliveira C."/>
            <person name="Osipova E."/>
            <person name="Leigh N.D."/>
            <person name="Simon A."/>
            <person name="Yun M.H."/>
        </authorList>
    </citation>
    <scope>NUCLEOTIDE SEQUENCE</scope>
    <source>
        <strain evidence="6">20211129_DDA</strain>
        <tissue evidence="6">Liver</tissue>
    </source>
</reference>
<organism evidence="6 7">
    <name type="scientific">Pleurodeles waltl</name>
    <name type="common">Iberian ribbed newt</name>
    <dbReference type="NCBI Taxonomy" id="8319"/>
    <lineage>
        <taxon>Eukaryota</taxon>
        <taxon>Metazoa</taxon>
        <taxon>Chordata</taxon>
        <taxon>Craniata</taxon>
        <taxon>Vertebrata</taxon>
        <taxon>Euteleostomi</taxon>
        <taxon>Amphibia</taxon>
        <taxon>Batrachia</taxon>
        <taxon>Caudata</taxon>
        <taxon>Salamandroidea</taxon>
        <taxon>Salamandridae</taxon>
        <taxon>Pleurodelinae</taxon>
        <taxon>Pleurodeles</taxon>
    </lineage>
</organism>
<keyword evidence="1 4" id="KW-0547">Nucleotide-binding</keyword>
<proteinExistence type="inferred from homology"/>
<accession>A0AAV7PF96</accession>
<dbReference type="GO" id="GO:0003723">
    <property type="term" value="F:RNA binding"/>
    <property type="evidence" value="ECO:0007669"/>
    <property type="project" value="UniProtKB-UniRule"/>
</dbReference>
<evidence type="ECO:0000313" key="7">
    <source>
        <dbReference type="Proteomes" id="UP001066276"/>
    </source>
</evidence>
<comment type="catalytic activity">
    <reaction evidence="4">
        <text>ATP + H2O = ADP + phosphate + H(+)</text>
        <dbReference type="Rhea" id="RHEA:13065"/>
        <dbReference type="ChEBI" id="CHEBI:15377"/>
        <dbReference type="ChEBI" id="CHEBI:15378"/>
        <dbReference type="ChEBI" id="CHEBI:30616"/>
        <dbReference type="ChEBI" id="CHEBI:43474"/>
        <dbReference type="ChEBI" id="CHEBI:456216"/>
        <dbReference type="EC" id="3.6.4.13"/>
    </reaction>
</comment>
<gene>
    <name evidence="6" type="ORF">NDU88_004312</name>
</gene>
<dbReference type="SUPFAM" id="SSF52540">
    <property type="entry name" value="P-loop containing nucleoside triphosphate hydrolases"/>
    <property type="match status" value="1"/>
</dbReference>
<comment type="caution">
    <text evidence="6">The sequence shown here is derived from an EMBL/GenBank/DDBJ whole genome shotgun (WGS) entry which is preliminary data.</text>
</comment>
<dbReference type="Gene3D" id="3.40.50.300">
    <property type="entry name" value="P-loop containing nucleotide triphosphate hydrolases"/>
    <property type="match status" value="1"/>
</dbReference>
<dbReference type="GO" id="GO:0016787">
    <property type="term" value="F:hydrolase activity"/>
    <property type="evidence" value="ECO:0007669"/>
    <property type="project" value="UniProtKB-KW"/>
</dbReference>
<dbReference type="PANTHER" id="PTHR24031">
    <property type="entry name" value="RNA HELICASE"/>
    <property type="match status" value="1"/>
</dbReference>
<keyword evidence="4" id="KW-0347">Helicase</keyword>
<dbReference type="InterPro" id="IPR027417">
    <property type="entry name" value="P-loop_NTPase"/>
</dbReference>
<dbReference type="GO" id="GO:0005524">
    <property type="term" value="F:ATP binding"/>
    <property type="evidence" value="ECO:0007669"/>
    <property type="project" value="UniProtKB-UniRule"/>
</dbReference>
<feature type="domain" description="DEAD/DEAH-box helicase" evidence="5">
    <location>
        <begin position="24"/>
        <end position="81"/>
    </location>
</feature>